<evidence type="ECO:0000313" key="3">
    <source>
        <dbReference type="Proteomes" id="UP000256845"/>
    </source>
</evidence>
<dbReference type="Proteomes" id="UP000256845">
    <property type="component" value="Unassembled WGS sequence"/>
</dbReference>
<keyword evidence="1" id="KW-1133">Transmembrane helix</keyword>
<dbReference type="RefSeq" id="WP_115936983.1">
    <property type="nucleotide sequence ID" value="NZ_QRDW01000005.1"/>
</dbReference>
<organism evidence="2 3">
    <name type="scientific">Aestuariispira insulae</name>
    <dbReference type="NCBI Taxonomy" id="1461337"/>
    <lineage>
        <taxon>Bacteria</taxon>
        <taxon>Pseudomonadati</taxon>
        <taxon>Pseudomonadota</taxon>
        <taxon>Alphaproteobacteria</taxon>
        <taxon>Rhodospirillales</taxon>
        <taxon>Kiloniellaceae</taxon>
        <taxon>Aestuariispira</taxon>
    </lineage>
</organism>
<dbReference type="EMBL" id="QRDW01000005">
    <property type="protein sequence ID" value="RED49727.1"/>
    <property type="molecule type" value="Genomic_DNA"/>
</dbReference>
<reference evidence="2 3" key="1">
    <citation type="submission" date="2018-07" db="EMBL/GenBank/DDBJ databases">
        <title>Genomic Encyclopedia of Type Strains, Phase III (KMG-III): the genomes of soil and plant-associated and newly described type strains.</title>
        <authorList>
            <person name="Whitman W."/>
        </authorList>
    </citation>
    <scope>NUCLEOTIDE SEQUENCE [LARGE SCALE GENOMIC DNA]</scope>
    <source>
        <strain evidence="2 3">CECT 8488</strain>
    </source>
</reference>
<feature type="transmembrane region" description="Helical" evidence="1">
    <location>
        <begin position="39"/>
        <end position="61"/>
    </location>
</feature>
<gene>
    <name evidence="2" type="ORF">DFP90_10598</name>
</gene>
<keyword evidence="1" id="KW-0812">Transmembrane</keyword>
<name>A0A3D9HJQ1_9PROT</name>
<keyword evidence="1" id="KW-0472">Membrane</keyword>
<evidence type="ECO:0000313" key="2">
    <source>
        <dbReference type="EMBL" id="RED49727.1"/>
    </source>
</evidence>
<keyword evidence="3" id="KW-1185">Reference proteome</keyword>
<sequence length="62" mass="6796">MNSRRVYESGELTEEIQNLRFDPQEKLVWRRSSSTVRSLAGFALVTTVALTAIGGLALASVV</sequence>
<protein>
    <submittedName>
        <fullName evidence="2">Uncharacterized protein</fullName>
    </submittedName>
</protein>
<proteinExistence type="predicted"/>
<comment type="caution">
    <text evidence="2">The sequence shown here is derived from an EMBL/GenBank/DDBJ whole genome shotgun (WGS) entry which is preliminary data.</text>
</comment>
<dbReference type="AlphaFoldDB" id="A0A3D9HJQ1"/>
<accession>A0A3D9HJQ1</accession>
<evidence type="ECO:0000256" key="1">
    <source>
        <dbReference type="SAM" id="Phobius"/>
    </source>
</evidence>